<evidence type="ECO:0000313" key="1">
    <source>
        <dbReference type="EMBL" id="CSD07756.1"/>
    </source>
</evidence>
<name>A0A655TNA1_VIBCL</name>
<proteinExistence type="predicted"/>
<dbReference type="Proteomes" id="UP000041770">
    <property type="component" value="Unassembled WGS sequence"/>
</dbReference>
<sequence length="81" mass="9084">MDASTGIATAASPRNRQLSHFIAMFKGNFIHLTITANRHFYPFGERIHHRNTHPMQATGKLVVFVGELTTGVQFAQNKLHP</sequence>
<organism evidence="1 2">
    <name type="scientific">Vibrio cholerae</name>
    <dbReference type="NCBI Taxonomy" id="666"/>
    <lineage>
        <taxon>Bacteria</taxon>
        <taxon>Pseudomonadati</taxon>
        <taxon>Pseudomonadota</taxon>
        <taxon>Gammaproteobacteria</taxon>
        <taxon>Vibrionales</taxon>
        <taxon>Vibrionaceae</taxon>
        <taxon>Vibrio</taxon>
    </lineage>
</organism>
<evidence type="ECO:0000313" key="2">
    <source>
        <dbReference type="Proteomes" id="UP000041770"/>
    </source>
</evidence>
<reference evidence="1 2" key="1">
    <citation type="submission" date="2015-07" db="EMBL/GenBank/DDBJ databases">
        <authorList>
            <consortium name="Pathogen Informatics"/>
        </authorList>
    </citation>
    <scope>NUCLEOTIDE SEQUENCE [LARGE SCALE GENOMIC DNA]</scope>
    <source>
        <strain evidence="1 2">A316</strain>
    </source>
</reference>
<dbReference type="EMBL" id="CWQY01000025">
    <property type="protein sequence ID" value="CSD07756.1"/>
    <property type="molecule type" value="Genomic_DNA"/>
</dbReference>
<accession>A0A655TNA1</accession>
<dbReference type="AlphaFoldDB" id="A0A655TNA1"/>
<gene>
    <name evidence="1" type="ORF">ERS013200_03103</name>
</gene>
<protein>
    <submittedName>
        <fullName evidence="1">Uncharacterized protein</fullName>
    </submittedName>
</protein>